<gene>
    <name evidence="1" type="ORF">GFB56_37910</name>
</gene>
<dbReference type="Proteomes" id="UP000744980">
    <property type="component" value="Unassembled WGS sequence"/>
</dbReference>
<name>A0AAW4FYK4_9HYPH</name>
<dbReference type="NCBIfam" id="TIGR01965">
    <property type="entry name" value="VCBS_repeat"/>
    <property type="match status" value="3"/>
</dbReference>
<evidence type="ECO:0008006" key="3">
    <source>
        <dbReference type="Google" id="ProtNLM"/>
    </source>
</evidence>
<keyword evidence="2" id="KW-1185">Reference proteome</keyword>
<accession>A0AAW4FYK4</accession>
<sequence>AGDSVGWSFEVADGVLDSLQAGQTLTQKYDVTVDDGHGGTAVQTVTIVITGTNDVPVITSAVQSGAVTERVDNAAGENAVVHVQGGAVTFADVDTLDTHNASFAAQGGGYLGTFSLGPVNQATDKVGWSFKVADGVLDSLQAGQTLTQKYDVTVDDGHGGTAVQTVTIVITGTNDAPVITSGWQLGGVVERFDGTVGENAVTHAQNGAVTFADVDTLDAHSANFAAGGSGYLGTFSLGVLNQATDKVGWNFQVADGALDSLQAGQILMQKYDVTIDDGHGGTATQTVTIVILGTNDAPVIT</sequence>
<dbReference type="EMBL" id="WXFA01000123">
    <property type="protein sequence ID" value="MBM3096397.1"/>
    <property type="molecule type" value="Genomic_DNA"/>
</dbReference>
<protein>
    <recommendedName>
        <fullName evidence="3">RapA2 cadherin-like domain-containing protein</fullName>
    </recommendedName>
</protein>
<evidence type="ECO:0000313" key="1">
    <source>
        <dbReference type="EMBL" id="MBM3096397.1"/>
    </source>
</evidence>
<feature type="non-terminal residue" evidence="1">
    <location>
        <position position="301"/>
    </location>
</feature>
<feature type="non-terminal residue" evidence="1">
    <location>
        <position position="1"/>
    </location>
</feature>
<dbReference type="Gene3D" id="2.60.40.10">
    <property type="entry name" value="Immunoglobulins"/>
    <property type="match status" value="1"/>
</dbReference>
<organism evidence="1 2">
    <name type="scientific">Ensifer canadensis</name>
    <dbReference type="NCBI Taxonomy" id="555315"/>
    <lineage>
        <taxon>Bacteria</taxon>
        <taxon>Pseudomonadati</taxon>
        <taxon>Pseudomonadota</taxon>
        <taxon>Alphaproteobacteria</taxon>
        <taxon>Hyphomicrobiales</taxon>
        <taxon>Rhizobiaceae</taxon>
        <taxon>Sinorhizobium/Ensifer group</taxon>
        <taxon>Ensifer</taxon>
    </lineage>
</organism>
<evidence type="ECO:0000313" key="2">
    <source>
        <dbReference type="Proteomes" id="UP000744980"/>
    </source>
</evidence>
<reference evidence="1 2" key="1">
    <citation type="submission" date="2020-01" db="EMBL/GenBank/DDBJ databases">
        <title>Draft genome assembly of Ensifer adhaerens T173.</title>
        <authorList>
            <person name="Craig J.E."/>
            <person name="Stinchcombe J.R."/>
        </authorList>
    </citation>
    <scope>NUCLEOTIDE SEQUENCE [LARGE SCALE GENOMIC DNA]</scope>
    <source>
        <strain evidence="1 2">T173</strain>
    </source>
</reference>
<proteinExistence type="predicted"/>
<dbReference type="AlphaFoldDB" id="A0AAW4FYK4"/>
<comment type="caution">
    <text evidence="1">The sequence shown here is derived from an EMBL/GenBank/DDBJ whole genome shotgun (WGS) entry which is preliminary data.</text>
</comment>
<dbReference type="RefSeq" id="WP_203530200.1">
    <property type="nucleotide sequence ID" value="NZ_WXFA01000123.1"/>
</dbReference>
<dbReference type="InterPro" id="IPR013783">
    <property type="entry name" value="Ig-like_fold"/>
</dbReference>
<dbReference type="InterPro" id="IPR010221">
    <property type="entry name" value="VCBS_dom"/>
</dbReference>